<proteinExistence type="inferred from homology"/>
<keyword evidence="3" id="KW-1185">Reference proteome</keyword>
<dbReference type="EC" id="3.4.-.-" evidence="1"/>
<sequence>MKKFFILFATICCWHITNTDACTSLLAGRGATTDGSTFITYAADSHTLYGSLVYIPAAHYPENTMFEVKEWDTGKPLGHIPQVESTYAVMGNMNEYQLSITESTWGGRPELVDTTGIIDYGSLMFITLQRAKTAREAIKVMTDLVKKHGYYSSGESFSIADPNEVWIMEMIGKGVHNKGAVWVAVRIPDDCISAHANQARIHTFPLDDKDNCVYSPDVISFAREKGYFDGLNKDFSFANAYAPADFGALRGCEARVWSFFRKFNNTMDDYLSYINGESKTPIPLYVKPNRKLSAQDMKDAMRDHFENTPFDMTQDVGAGPFKVPYRFRPMTFTVDSVEYTQERAIATQQTGFTLVAQMRNWLPDAVGGVLWFGVDDTNTCVYIPIYCSATEVPECFNPKNGSLYKLSWTSAFWIHNWVANMAYARYNYMIKDIRPVQQQLENEFNTWQPSIEKAAIDLYKNDKDAAIRFLTTYSVAQAQRSTARWKELGEYLMVKYLDGNIKRERDGQFMDNGYGLPESPEFPGYSEEYYRAVAKDAGERLKVRF</sequence>
<dbReference type="GO" id="GO:0016805">
    <property type="term" value="F:dipeptidase activity"/>
    <property type="evidence" value="ECO:0007669"/>
    <property type="project" value="UniProtKB-KW"/>
</dbReference>
<evidence type="ECO:0000313" key="3">
    <source>
        <dbReference type="Proteomes" id="UP000594042"/>
    </source>
</evidence>
<accession>A0A7G1HV95</accession>
<name>A0A7G1HV95_9BACT</name>
<comment type="similarity">
    <text evidence="1">Belongs to the peptidase C69 family.</text>
</comment>
<comment type="catalytic activity">
    <reaction evidence="1">
        <text>an L-aminoacyl-L-amino acid + H2O = 2 an L-alpha-amino acid</text>
        <dbReference type="Rhea" id="RHEA:48940"/>
        <dbReference type="ChEBI" id="CHEBI:15377"/>
        <dbReference type="ChEBI" id="CHEBI:59869"/>
        <dbReference type="ChEBI" id="CHEBI:77460"/>
    </reaction>
</comment>
<dbReference type="Gene3D" id="3.60.60.10">
    <property type="entry name" value="Penicillin V Acylase, Chain A"/>
    <property type="match status" value="1"/>
</dbReference>
<keyword evidence="1" id="KW-0645">Protease</keyword>
<gene>
    <name evidence="2" type="ORF">Cop2CBH44_10550</name>
</gene>
<protein>
    <recommendedName>
        <fullName evidence="1">Dipeptidase</fullName>
        <ecNumber evidence="1">3.4.-.-</ecNumber>
    </recommendedName>
</protein>
<dbReference type="EMBL" id="AP023322">
    <property type="protein sequence ID" value="BCI62702.1"/>
    <property type="molecule type" value="Genomic_DNA"/>
</dbReference>
<dbReference type="InterPro" id="IPR005322">
    <property type="entry name" value="Peptidase_C69"/>
</dbReference>
<keyword evidence="1" id="KW-0378">Hydrolase</keyword>
<dbReference type="Proteomes" id="UP000594042">
    <property type="component" value="Chromosome"/>
</dbReference>
<keyword evidence="1" id="KW-0224">Dipeptidase</keyword>
<dbReference type="PANTHER" id="PTHR12994:SF17">
    <property type="entry name" value="LD30995P"/>
    <property type="match status" value="1"/>
</dbReference>
<dbReference type="KEGG" id="copr:Cop2CBH44_10550"/>
<dbReference type="GO" id="GO:0006508">
    <property type="term" value="P:proteolysis"/>
    <property type="evidence" value="ECO:0007669"/>
    <property type="project" value="UniProtKB-KW"/>
</dbReference>
<evidence type="ECO:0000313" key="2">
    <source>
        <dbReference type="EMBL" id="BCI62702.1"/>
    </source>
</evidence>
<dbReference type="PANTHER" id="PTHR12994">
    <property type="entry name" value="SECERNIN"/>
    <property type="match status" value="1"/>
</dbReference>
<evidence type="ECO:0000256" key="1">
    <source>
        <dbReference type="RuleBase" id="RU364089"/>
    </source>
</evidence>
<organism evidence="2 3">
    <name type="scientific">Coprobacter secundus subsp. similis</name>
    <dbReference type="NCBI Taxonomy" id="2751153"/>
    <lineage>
        <taxon>Bacteria</taxon>
        <taxon>Pseudomonadati</taxon>
        <taxon>Bacteroidota</taxon>
        <taxon>Bacteroidia</taxon>
        <taxon>Bacteroidales</taxon>
        <taxon>Barnesiellaceae</taxon>
        <taxon>Coprobacter</taxon>
    </lineage>
</organism>
<dbReference type="RefSeq" id="WP_021931565.1">
    <property type="nucleotide sequence ID" value="NZ_AP023322.1"/>
</dbReference>
<dbReference type="Pfam" id="PF03577">
    <property type="entry name" value="Peptidase_C69"/>
    <property type="match status" value="1"/>
</dbReference>
<dbReference type="GO" id="GO:0070004">
    <property type="term" value="F:cysteine-type exopeptidase activity"/>
    <property type="evidence" value="ECO:0007669"/>
    <property type="project" value="InterPro"/>
</dbReference>
<reference evidence="3" key="1">
    <citation type="submission" date="2020-07" db="EMBL/GenBank/DDBJ databases">
        <title>Complete genome sequencing of Coprobacter sp. strain 2CBH44.</title>
        <authorList>
            <person name="Sakamoto M."/>
            <person name="Murakami T."/>
            <person name="Mori H."/>
        </authorList>
    </citation>
    <scope>NUCLEOTIDE SEQUENCE [LARGE SCALE GENOMIC DNA]</scope>
    <source>
        <strain evidence="3">2CBH44</strain>
    </source>
</reference>
<dbReference type="AlphaFoldDB" id="A0A7G1HV95"/>